<dbReference type="InterPro" id="IPR011990">
    <property type="entry name" value="TPR-like_helical_dom_sf"/>
</dbReference>
<name>A0A3G5ADN9_9VIRU</name>
<organism evidence="1">
    <name type="scientific">Hyperionvirus sp</name>
    <dbReference type="NCBI Taxonomy" id="2487770"/>
    <lineage>
        <taxon>Viruses</taxon>
        <taxon>Varidnaviria</taxon>
        <taxon>Bamfordvirae</taxon>
        <taxon>Nucleocytoviricota</taxon>
        <taxon>Megaviricetes</taxon>
        <taxon>Imitervirales</taxon>
        <taxon>Mimiviridae</taxon>
        <taxon>Klosneuvirinae</taxon>
    </lineage>
</organism>
<dbReference type="EMBL" id="MK072418">
    <property type="protein sequence ID" value="AYV84734.1"/>
    <property type="molecule type" value="Genomic_DNA"/>
</dbReference>
<sequence length="326" mass="38430">MDAELEIYKIALRTFYAKNDKYFVELAEKKNPSTSTDPAKYLLYQNFISHYECAKWKKLDHEFFASGVRIPFYRKPYIDKLLEAAITGDVPCISQVYHVLRQSNDRNEYLRAYIFTEMKKKPENSFAISLAAMEMINHDKMVDRAYELNPKNPMVLFQMGYRHAIHNKDPDQGIKYFEEAASLGLAYTYTAMAKELNHYYAKLGLNDKPTELHKKAAELNVSESLHQLSREPNDDYQKKALLLGDKKSIHSVYKIICPKTNKRKYRHSFMNDMFETHRDNSHECMYWLFMGSTEITIRHLTNFPPDYLRYTLSNVLDEPDQYTLKN</sequence>
<evidence type="ECO:0000313" key="1">
    <source>
        <dbReference type="EMBL" id="AYV84734.1"/>
    </source>
</evidence>
<dbReference type="Gene3D" id="1.25.40.10">
    <property type="entry name" value="Tetratricopeptide repeat domain"/>
    <property type="match status" value="1"/>
</dbReference>
<proteinExistence type="predicted"/>
<dbReference type="SUPFAM" id="SSF81901">
    <property type="entry name" value="HCP-like"/>
    <property type="match status" value="1"/>
</dbReference>
<protein>
    <submittedName>
        <fullName evidence="1">Uncharacterized protein</fullName>
    </submittedName>
</protein>
<gene>
    <name evidence="1" type="ORF">Hyperionvirus36_11</name>
</gene>
<accession>A0A3G5ADN9</accession>
<reference evidence="1" key="1">
    <citation type="submission" date="2018-10" db="EMBL/GenBank/DDBJ databases">
        <title>Hidden diversity of soil giant viruses.</title>
        <authorList>
            <person name="Schulz F."/>
            <person name="Alteio L."/>
            <person name="Goudeau D."/>
            <person name="Ryan E.M."/>
            <person name="Malmstrom R.R."/>
            <person name="Blanchard J."/>
            <person name="Woyke T."/>
        </authorList>
    </citation>
    <scope>NUCLEOTIDE SEQUENCE</scope>
    <source>
        <strain evidence="1">HYV1</strain>
    </source>
</reference>